<dbReference type="InterPro" id="IPR018392">
    <property type="entry name" value="LysM"/>
</dbReference>
<gene>
    <name evidence="2" type="ORF">DHW61_07910</name>
</gene>
<dbReference type="Gene3D" id="3.10.350.10">
    <property type="entry name" value="LysM domain"/>
    <property type="match status" value="1"/>
</dbReference>
<evidence type="ECO:0000259" key="1">
    <source>
        <dbReference type="PROSITE" id="PS51782"/>
    </source>
</evidence>
<reference evidence="2 3" key="1">
    <citation type="journal article" date="2018" name="Nat. Biotechnol.">
        <title>A standardized bacterial taxonomy based on genome phylogeny substantially revises the tree of life.</title>
        <authorList>
            <person name="Parks D.H."/>
            <person name="Chuvochina M."/>
            <person name="Waite D.W."/>
            <person name="Rinke C."/>
            <person name="Skarshewski A."/>
            <person name="Chaumeil P.A."/>
            <person name="Hugenholtz P."/>
        </authorList>
    </citation>
    <scope>NUCLEOTIDE SEQUENCE [LARGE SCALE GENOMIC DNA]</scope>
    <source>
        <strain evidence="2">UBA11728</strain>
    </source>
</reference>
<dbReference type="PROSITE" id="PS51782">
    <property type="entry name" value="LYSM"/>
    <property type="match status" value="1"/>
</dbReference>
<organism evidence="2 3">
    <name type="scientific">Lachnoclostridium phytofermentans</name>
    <dbReference type="NCBI Taxonomy" id="66219"/>
    <lineage>
        <taxon>Bacteria</taxon>
        <taxon>Bacillati</taxon>
        <taxon>Bacillota</taxon>
        <taxon>Clostridia</taxon>
        <taxon>Lachnospirales</taxon>
        <taxon>Lachnospiraceae</taxon>
    </lineage>
</organism>
<dbReference type="InterPro" id="IPR036779">
    <property type="entry name" value="LysM_dom_sf"/>
</dbReference>
<name>A0A3D2X700_9FIRM</name>
<sequence length="530" mass="59350">MSKEGIYLELIKKNIHMNKLKCKSNLQVTFDDDFNVPDSKPDISKLIKSQGEIKFNDQKINNGKLYANGSLHFQVLYLSDETNRPIHSLSGQIPFDEVVNLNESCNHDTGTLKYEIEDLTASIINSRKLSVKALVRLSVAVEDLYDEESAVSVDAEPDVQSVSKTIDVTNMAVNKKDSYRFRDEVVLPSGKSCISEILYNNVELKNVDVRLLTDKFTAKGEISLFVLYIGDGEDSPMEYYEADLPFSSTIDCNGCTEDMTPDISLDIVGNNLSVKPDADGEERVLDLETILDVSIKIYEETQMQVLQDIYSPMREITPVYKEANYENLLMRNNNRARVSERIRLDEDSAKLLQICHGNGTVKIDDIIPVDNGLEVEGVIDLSILYISSDDARPLQAIKAAVPFSQMIEIRDLKPNSSYDVKSNLEQINIMMLDNSEVEVKASVVLNVIAFDRLTESFMVDFKESPLDLAVLQAMPGMIGYVVKPGDSLWKIAKNYHTTVDAIKDINDLDSESISAGDHLLIVKELDPSFG</sequence>
<dbReference type="SMART" id="SM00257">
    <property type="entry name" value="LysM"/>
    <property type="match status" value="1"/>
</dbReference>
<proteinExistence type="predicted"/>
<comment type="caution">
    <text evidence="2">The sequence shown here is derived from an EMBL/GenBank/DDBJ whole genome shotgun (WGS) entry which is preliminary data.</text>
</comment>
<dbReference type="CDD" id="cd00118">
    <property type="entry name" value="LysM"/>
    <property type="match status" value="1"/>
</dbReference>
<dbReference type="Pfam" id="PF12673">
    <property type="entry name" value="SipL"/>
    <property type="match status" value="3"/>
</dbReference>
<dbReference type="PANTHER" id="PTHR33734">
    <property type="entry name" value="LYSM DOMAIN-CONTAINING GPI-ANCHORED PROTEIN 2"/>
    <property type="match status" value="1"/>
</dbReference>
<dbReference type="Proteomes" id="UP000262969">
    <property type="component" value="Unassembled WGS sequence"/>
</dbReference>
<dbReference type="PANTHER" id="PTHR33734:SF22">
    <property type="entry name" value="MEMBRANE-BOUND LYTIC MUREIN TRANSGLYCOSYLASE D"/>
    <property type="match status" value="1"/>
</dbReference>
<evidence type="ECO:0000313" key="2">
    <source>
        <dbReference type="EMBL" id="HCL02325.1"/>
    </source>
</evidence>
<dbReference type="AlphaFoldDB" id="A0A3D2X700"/>
<dbReference type="GO" id="GO:0008932">
    <property type="term" value="F:lytic endotransglycosylase activity"/>
    <property type="evidence" value="ECO:0007669"/>
    <property type="project" value="TreeGrafter"/>
</dbReference>
<accession>A0A3D2X700</accession>
<dbReference type="SUPFAM" id="SSF54106">
    <property type="entry name" value="LysM domain"/>
    <property type="match status" value="1"/>
</dbReference>
<feature type="domain" description="LysM" evidence="1">
    <location>
        <begin position="478"/>
        <end position="521"/>
    </location>
</feature>
<dbReference type="InterPro" id="IPR024300">
    <property type="entry name" value="SipL_SPOCS_dom"/>
</dbReference>
<dbReference type="Pfam" id="PF01476">
    <property type="entry name" value="LysM"/>
    <property type="match status" value="1"/>
</dbReference>
<protein>
    <submittedName>
        <fullName evidence="2">Peptidoglycan-binding protein LysM</fullName>
    </submittedName>
</protein>
<dbReference type="EMBL" id="DPVV01000258">
    <property type="protein sequence ID" value="HCL02325.1"/>
    <property type="molecule type" value="Genomic_DNA"/>
</dbReference>
<evidence type="ECO:0000313" key="3">
    <source>
        <dbReference type="Proteomes" id="UP000262969"/>
    </source>
</evidence>